<comment type="similarity">
    <text evidence="2 9">Belongs to the GSP F family.</text>
</comment>
<dbReference type="PANTHER" id="PTHR30012">
    <property type="entry name" value="GENERAL SECRETION PATHWAY PROTEIN"/>
    <property type="match status" value="1"/>
</dbReference>
<evidence type="ECO:0000313" key="12">
    <source>
        <dbReference type="EMBL" id="PIP23801.1"/>
    </source>
</evidence>
<dbReference type="Proteomes" id="UP000230273">
    <property type="component" value="Unassembled WGS sequence"/>
</dbReference>
<keyword evidence="8 10" id="KW-0472">Membrane</keyword>
<feature type="transmembrane region" description="Helical" evidence="10">
    <location>
        <begin position="168"/>
        <end position="190"/>
    </location>
</feature>
<evidence type="ECO:0000256" key="4">
    <source>
        <dbReference type="ARBA" id="ARBA00022475"/>
    </source>
</evidence>
<evidence type="ECO:0000256" key="5">
    <source>
        <dbReference type="ARBA" id="ARBA00022519"/>
    </source>
</evidence>
<evidence type="ECO:0000256" key="10">
    <source>
        <dbReference type="SAM" id="Phobius"/>
    </source>
</evidence>
<evidence type="ECO:0000259" key="11">
    <source>
        <dbReference type="Pfam" id="PF00482"/>
    </source>
</evidence>
<dbReference type="AlphaFoldDB" id="A0A2G9YZB6"/>
<keyword evidence="5" id="KW-0997">Cell inner membrane</keyword>
<gene>
    <name evidence="12" type="ORF">COX36_01395</name>
</gene>
<keyword evidence="7 10" id="KW-1133">Transmembrane helix</keyword>
<accession>A0A2G9YZB6</accession>
<comment type="caution">
    <text evidence="12">The sequence shown here is derived from an EMBL/GenBank/DDBJ whole genome shotgun (WGS) entry which is preliminary data.</text>
</comment>
<dbReference type="PRINTS" id="PR00812">
    <property type="entry name" value="BCTERIALGSPF"/>
</dbReference>
<protein>
    <recommendedName>
        <fullName evidence="11">Type II secretion system protein GspF domain-containing protein</fullName>
    </recommendedName>
</protein>
<evidence type="ECO:0000256" key="9">
    <source>
        <dbReference type="RuleBase" id="RU003923"/>
    </source>
</evidence>
<dbReference type="PANTHER" id="PTHR30012:SF0">
    <property type="entry name" value="TYPE II SECRETION SYSTEM PROTEIN F-RELATED"/>
    <property type="match status" value="1"/>
</dbReference>
<name>A0A2G9YZB6_9BACT</name>
<proteinExistence type="inferred from homology"/>
<dbReference type="Pfam" id="PF00482">
    <property type="entry name" value="T2SSF"/>
    <property type="match status" value="2"/>
</dbReference>
<organism evidence="12 13">
    <name type="scientific">Candidatus Nealsonbacteria bacterium CG23_combo_of_CG06-09_8_20_14_all_38_19</name>
    <dbReference type="NCBI Taxonomy" id="1974721"/>
    <lineage>
        <taxon>Bacteria</taxon>
        <taxon>Candidatus Nealsoniibacteriota</taxon>
    </lineage>
</organism>
<dbReference type="GO" id="GO:0015628">
    <property type="term" value="P:protein secretion by the type II secretion system"/>
    <property type="evidence" value="ECO:0007669"/>
    <property type="project" value="TreeGrafter"/>
</dbReference>
<dbReference type="PROSITE" id="PS00874">
    <property type="entry name" value="T2SP_F"/>
    <property type="match status" value="1"/>
</dbReference>
<dbReference type="GO" id="GO:0005886">
    <property type="term" value="C:plasma membrane"/>
    <property type="evidence" value="ECO:0007669"/>
    <property type="project" value="UniProtKB-SubCell"/>
</dbReference>
<feature type="transmembrane region" description="Helical" evidence="10">
    <location>
        <begin position="221"/>
        <end position="239"/>
    </location>
</feature>
<dbReference type="FunFam" id="1.20.81.30:FF:000001">
    <property type="entry name" value="Type II secretion system protein F"/>
    <property type="match status" value="1"/>
</dbReference>
<keyword evidence="4" id="KW-1003">Cell membrane</keyword>
<evidence type="ECO:0000256" key="6">
    <source>
        <dbReference type="ARBA" id="ARBA00022692"/>
    </source>
</evidence>
<dbReference type="InterPro" id="IPR001992">
    <property type="entry name" value="T2SS_GspF/T4SS_PilC_CS"/>
</dbReference>
<evidence type="ECO:0000256" key="8">
    <source>
        <dbReference type="ARBA" id="ARBA00023136"/>
    </source>
</evidence>
<dbReference type="Gene3D" id="1.20.81.30">
    <property type="entry name" value="Type II secretion system (T2SS), domain F"/>
    <property type="match status" value="2"/>
</dbReference>
<evidence type="ECO:0000313" key="13">
    <source>
        <dbReference type="Proteomes" id="UP000230273"/>
    </source>
</evidence>
<dbReference type="EMBL" id="PCRP01000021">
    <property type="protein sequence ID" value="PIP23801.1"/>
    <property type="molecule type" value="Genomic_DNA"/>
</dbReference>
<evidence type="ECO:0000256" key="1">
    <source>
        <dbReference type="ARBA" id="ARBA00004429"/>
    </source>
</evidence>
<evidence type="ECO:0000256" key="3">
    <source>
        <dbReference type="ARBA" id="ARBA00022448"/>
    </source>
</evidence>
<feature type="transmembrane region" description="Helical" evidence="10">
    <location>
        <begin position="375"/>
        <end position="396"/>
    </location>
</feature>
<feature type="domain" description="Type II secretion system protein GspF" evidence="11">
    <location>
        <begin position="272"/>
        <end position="394"/>
    </location>
</feature>
<evidence type="ECO:0000256" key="7">
    <source>
        <dbReference type="ARBA" id="ARBA00022989"/>
    </source>
</evidence>
<dbReference type="InterPro" id="IPR003004">
    <property type="entry name" value="GspF/PilC"/>
</dbReference>
<dbReference type="InterPro" id="IPR018076">
    <property type="entry name" value="T2SS_GspF_dom"/>
</dbReference>
<keyword evidence="3 9" id="KW-0813">Transport</keyword>
<evidence type="ECO:0000256" key="2">
    <source>
        <dbReference type="ARBA" id="ARBA00005745"/>
    </source>
</evidence>
<keyword evidence="6 9" id="KW-0812">Transmembrane</keyword>
<comment type="subcellular location">
    <subcellularLocation>
        <location evidence="1">Cell inner membrane</location>
        <topology evidence="1">Multi-pass membrane protein</topology>
    </subcellularLocation>
    <subcellularLocation>
        <location evidence="9">Cell membrane</location>
        <topology evidence="9">Multi-pass membrane protein</topology>
    </subcellularLocation>
</comment>
<feature type="domain" description="Type II secretion system protein GspF" evidence="11">
    <location>
        <begin position="67"/>
        <end position="191"/>
    </location>
</feature>
<reference evidence="12 13" key="1">
    <citation type="submission" date="2017-09" db="EMBL/GenBank/DDBJ databases">
        <title>Depth-based differentiation of microbial function through sediment-hosted aquifers and enrichment of novel symbionts in the deep terrestrial subsurface.</title>
        <authorList>
            <person name="Probst A.J."/>
            <person name="Ladd B."/>
            <person name="Jarett J.K."/>
            <person name="Geller-Mcgrath D.E."/>
            <person name="Sieber C.M."/>
            <person name="Emerson J.B."/>
            <person name="Anantharaman K."/>
            <person name="Thomas B.C."/>
            <person name="Malmstrom R."/>
            <person name="Stieglmeier M."/>
            <person name="Klingl A."/>
            <person name="Woyke T."/>
            <person name="Ryan C.M."/>
            <person name="Banfield J.F."/>
        </authorList>
    </citation>
    <scope>NUCLEOTIDE SEQUENCE [LARGE SCALE GENOMIC DNA]</scope>
    <source>
        <strain evidence="12">CG23_combo_of_CG06-09_8_20_14_all_38_19</strain>
    </source>
</reference>
<dbReference type="InterPro" id="IPR042094">
    <property type="entry name" value="T2SS_GspF_sf"/>
</dbReference>
<sequence length="402" mass="44551">MKFNYQARTKDGQIQAGVVEASSREAAVALLQKHDLFVTLLENIEAAPFWAKSIKIGGISSKDIVAFSRQLAVMFKSNVPLLEALQTLAEGFSAKPNFREKIIKIAEEIEGGSSLSQALSLYPSIFSSFYINMVKSGETSGKLSGDLVYLADHLERDHNFRSKVTGAMIYPAFVLAVAVIVLILMTTMVIPKLTEVLLSTGQELPWVTKVIIFFSDFMRKWILVIIVAFVAIIVGFLRYKQTEEGKKIFDRISLKIPLLGGLSKKVYLTRLAENLSTLISGGLPIAQALEISADVVGNTVYKSILLRTRDEVRRGETISTVLKDYPDEISPLFTQMTVVGEKTGQIDQALMNVVDFYQKETERELDSLISLLEPALIIFLAFIVAFMMIAILMPIYGTVSGM</sequence>